<evidence type="ECO:0000256" key="1">
    <source>
        <dbReference type="SAM" id="MobiDB-lite"/>
    </source>
</evidence>
<feature type="transmembrane region" description="Helical" evidence="2">
    <location>
        <begin position="88"/>
        <end position="109"/>
    </location>
</feature>
<keyword evidence="2" id="KW-0472">Membrane</keyword>
<protein>
    <recommendedName>
        <fullName evidence="5">DUF2335 domain-containing protein</fullName>
    </recommendedName>
</protein>
<gene>
    <name evidence="3" type="ORF">CEO22_557</name>
</gene>
<evidence type="ECO:0000313" key="3">
    <source>
        <dbReference type="EMBL" id="TSC65234.1"/>
    </source>
</evidence>
<dbReference type="Proteomes" id="UP000316253">
    <property type="component" value="Unassembled WGS sequence"/>
</dbReference>
<feature type="region of interest" description="Disordered" evidence="1">
    <location>
        <begin position="1"/>
        <end position="23"/>
    </location>
</feature>
<dbReference type="InterPro" id="IPR019284">
    <property type="entry name" value="RP532"/>
</dbReference>
<proteinExistence type="predicted"/>
<dbReference type="EMBL" id="VMFD01000056">
    <property type="protein sequence ID" value="TSC65234.1"/>
    <property type="molecule type" value="Genomic_DNA"/>
</dbReference>
<evidence type="ECO:0000256" key="2">
    <source>
        <dbReference type="SAM" id="Phobius"/>
    </source>
</evidence>
<evidence type="ECO:0008006" key="5">
    <source>
        <dbReference type="Google" id="ProtNLM"/>
    </source>
</evidence>
<accession>A0A554JA84</accession>
<name>A0A554JA84_9BACT</name>
<keyword evidence="2" id="KW-0812">Transmembrane</keyword>
<reference evidence="3 4" key="1">
    <citation type="submission" date="2017-08" db="EMBL/GenBank/DDBJ databases">
        <title>Mechanisms for carbon and nitrogen cycling indicate functional differentiation within the Candidate Phyla Radiation.</title>
        <authorList>
            <person name="Danczak R.E."/>
            <person name="Johnston M.D."/>
            <person name="Kenah C."/>
            <person name="Slattery M."/>
            <person name="Wrighton K.C."/>
            <person name="Wilkins M.J."/>
        </authorList>
    </citation>
    <scope>NUCLEOTIDE SEQUENCE [LARGE SCALE GENOMIC DNA]</scope>
    <source>
        <strain evidence="3">Gr01-1014_85</strain>
    </source>
</reference>
<dbReference type="AlphaFoldDB" id="A0A554JA84"/>
<evidence type="ECO:0000313" key="4">
    <source>
        <dbReference type="Proteomes" id="UP000316253"/>
    </source>
</evidence>
<sequence length="155" mass="17138">MAELNSIKTKANSPKNEVPKGRLIQRRPSITYTEVYSGPIPKGSELIKYEQACKGAASRIIKMAEGQTAHRQALERKVVSANIIDQRIGLIFALVLALSLVIAGTYLILHDKQTAGLASLISGPGFPAIVYFFVHRKAPTEFKRKDQEPSKQHKK</sequence>
<feature type="transmembrane region" description="Helical" evidence="2">
    <location>
        <begin position="115"/>
        <end position="134"/>
    </location>
</feature>
<keyword evidence="2" id="KW-1133">Transmembrane helix</keyword>
<dbReference type="Pfam" id="PF10097">
    <property type="entry name" value="DUF2335"/>
    <property type="match status" value="1"/>
</dbReference>
<comment type="caution">
    <text evidence="3">The sequence shown here is derived from an EMBL/GenBank/DDBJ whole genome shotgun (WGS) entry which is preliminary data.</text>
</comment>
<organism evidence="3 4">
    <name type="scientific">Candidatus Berkelbacteria bacterium Gr01-1014_85</name>
    <dbReference type="NCBI Taxonomy" id="2017150"/>
    <lineage>
        <taxon>Bacteria</taxon>
        <taxon>Candidatus Berkelbacteria</taxon>
    </lineage>
</organism>
<feature type="compositionally biased region" description="Polar residues" evidence="1">
    <location>
        <begin position="1"/>
        <end position="15"/>
    </location>
</feature>